<name>A0ABQ0LEW1_MYCCL</name>
<evidence type="ECO:0000259" key="1">
    <source>
        <dbReference type="Pfam" id="PF16884"/>
    </source>
</evidence>
<evidence type="ECO:0000313" key="2">
    <source>
        <dbReference type="EMBL" id="GAT49637.1"/>
    </source>
</evidence>
<gene>
    <name evidence="2" type="ORF">MCHLO_06937</name>
</gene>
<dbReference type="Gene3D" id="3.90.180.10">
    <property type="entry name" value="Medium-chain alcohol dehydrogenases, catalytic domain"/>
    <property type="match status" value="1"/>
</dbReference>
<accession>A0ABQ0LEW1</accession>
<sequence length="285" mass="31227">MYAKVPGLGPLVAGEHLVYVPAPTIDLDAPLRGGFLTKTLLLSPEPFMRERLRDPAILTYSTPMVVGQPLVGFGLVQVLRSEKEGVKAGDYMYGFTPWERYTVQPYVDARFDFASVDYPSYTVDMDTLVLQPVLGPLGAFPWSEHGVHQRIQTFYARAHPSAIRIPTACYPRHIPRVYRRLALGVDVDTHVVDAEDSGLRLSRGCGPVKVPACYRPTPPSTIHVCGLAPSKSTVAFSDAQTSLAAAAAAAVTVLVREKVEARRYRYRKAGSGIGVDAARDRRDES</sequence>
<dbReference type="Proteomes" id="UP000815677">
    <property type="component" value="Unassembled WGS sequence"/>
</dbReference>
<feature type="domain" description="Oxidoreductase N-terminal" evidence="1">
    <location>
        <begin position="26"/>
        <end position="104"/>
    </location>
</feature>
<organism evidence="2 3">
    <name type="scientific">Mycena chlorophos</name>
    <name type="common">Agaric fungus</name>
    <name type="synonym">Agaricus chlorophos</name>
    <dbReference type="NCBI Taxonomy" id="658473"/>
    <lineage>
        <taxon>Eukaryota</taxon>
        <taxon>Fungi</taxon>
        <taxon>Dikarya</taxon>
        <taxon>Basidiomycota</taxon>
        <taxon>Agaricomycotina</taxon>
        <taxon>Agaricomycetes</taxon>
        <taxon>Agaricomycetidae</taxon>
        <taxon>Agaricales</taxon>
        <taxon>Marasmiineae</taxon>
        <taxon>Mycenaceae</taxon>
        <taxon>Mycena</taxon>
    </lineage>
</organism>
<proteinExistence type="predicted"/>
<dbReference type="Pfam" id="PF16884">
    <property type="entry name" value="ADH_N_2"/>
    <property type="match status" value="1"/>
</dbReference>
<dbReference type="EMBL" id="DF845737">
    <property type="protein sequence ID" value="GAT49637.1"/>
    <property type="molecule type" value="Genomic_DNA"/>
</dbReference>
<keyword evidence="3" id="KW-1185">Reference proteome</keyword>
<protein>
    <recommendedName>
        <fullName evidence="1">Oxidoreductase N-terminal domain-containing protein</fullName>
    </recommendedName>
</protein>
<evidence type="ECO:0000313" key="3">
    <source>
        <dbReference type="Proteomes" id="UP000815677"/>
    </source>
</evidence>
<dbReference type="InterPro" id="IPR041694">
    <property type="entry name" value="ADH_N_2"/>
</dbReference>
<dbReference type="SUPFAM" id="SSF50129">
    <property type="entry name" value="GroES-like"/>
    <property type="match status" value="1"/>
</dbReference>
<dbReference type="InterPro" id="IPR011032">
    <property type="entry name" value="GroES-like_sf"/>
</dbReference>
<reference evidence="2" key="1">
    <citation type="submission" date="2014-09" db="EMBL/GenBank/DDBJ databases">
        <title>Genome sequence of the luminous mushroom Mycena chlorophos for searching fungal bioluminescence genes.</title>
        <authorList>
            <person name="Tanaka Y."/>
            <person name="Kasuga D."/>
            <person name="Oba Y."/>
            <person name="Hase S."/>
            <person name="Sato K."/>
            <person name="Oba Y."/>
            <person name="Sakakibara Y."/>
        </authorList>
    </citation>
    <scope>NUCLEOTIDE SEQUENCE</scope>
</reference>